<evidence type="ECO:0000313" key="10">
    <source>
        <dbReference type="EMBL" id="MFC5729730.1"/>
    </source>
</evidence>
<keyword evidence="11" id="KW-1185">Reference proteome</keyword>
<dbReference type="InterPro" id="IPR039261">
    <property type="entry name" value="FNR_nucleotide-bd"/>
</dbReference>
<evidence type="ECO:0000256" key="1">
    <source>
        <dbReference type="ARBA" id="ARBA00001974"/>
    </source>
</evidence>
<dbReference type="SUPFAM" id="SSF54292">
    <property type="entry name" value="2Fe-2S ferredoxin-like"/>
    <property type="match status" value="1"/>
</dbReference>
<dbReference type="InterPro" id="IPR001041">
    <property type="entry name" value="2Fe-2S_ferredoxin-type"/>
</dbReference>
<evidence type="ECO:0000256" key="2">
    <source>
        <dbReference type="ARBA" id="ARBA00022630"/>
    </source>
</evidence>
<name>A0ABW0ZM72_9ACTN</name>
<dbReference type="SUPFAM" id="SSF63380">
    <property type="entry name" value="Riboflavin synthase domain-like"/>
    <property type="match status" value="1"/>
</dbReference>
<dbReference type="Gene3D" id="3.10.20.30">
    <property type="match status" value="1"/>
</dbReference>
<evidence type="ECO:0000256" key="7">
    <source>
        <dbReference type="ARBA" id="ARBA00023014"/>
    </source>
</evidence>
<evidence type="ECO:0000256" key="3">
    <source>
        <dbReference type="ARBA" id="ARBA00022714"/>
    </source>
</evidence>
<keyword evidence="5" id="KW-0560">Oxidoreductase</keyword>
<keyword evidence="4" id="KW-0479">Metal-binding</keyword>
<dbReference type="InterPro" id="IPR017938">
    <property type="entry name" value="Riboflavin_synthase-like_b-brl"/>
</dbReference>
<organism evidence="10 11">
    <name type="scientific">Nocardioides vastitatis</name>
    <dbReference type="NCBI Taxonomy" id="2568655"/>
    <lineage>
        <taxon>Bacteria</taxon>
        <taxon>Bacillati</taxon>
        <taxon>Actinomycetota</taxon>
        <taxon>Actinomycetes</taxon>
        <taxon>Propionibacteriales</taxon>
        <taxon>Nocardioidaceae</taxon>
        <taxon>Nocardioides</taxon>
    </lineage>
</organism>
<dbReference type="Gene3D" id="2.40.30.10">
    <property type="entry name" value="Translation factors"/>
    <property type="match status" value="1"/>
</dbReference>
<protein>
    <submittedName>
        <fullName evidence="10">PDR/VanB family oxidoreductase</fullName>
    </submittedName>
</protein>
<dbReference type="InterPro" id="IPR050415">
    <property type="entry name" value="MRET"/>
</dbReference>
<dbReference type="PANTHER" id="PTHR47354">
    <property type="entry name" value="NADH OXIDOREDUCTASE HCR"/>
    <property type="match status" value="1"/>
</dbReference>
<dbReference type="PROSITE" id="PS51384">
    <property type="entry name" value="FAD_FR"/>
    <property type="match status" value="1"/>
</dbReference>
<feature type="domain" description="FAD-binding FR-type" evidence="9">
    <location>
        <begin position="22"/>
        <end position="122"/>
    </location>
</feature>
<keyword evidence="3" id="KW-0001">2Fe-2S</keyword>
<evidence type="ECO:0000256" key="4">
    <source>
        <dbReference type="ARBA" id="ARBA00022723"/>
    </source>
</evidence>
<comment type="cofactor">
    <cofactor evidence="1">
        <name>FAD</name>
        <dbReference type="ChEBI" id="CHEBI:57692"/>
    </cofactor>
</comment>
<keyword evidence="6" id="KW-0408">Iron</keyword>
<keyword evidence="2" id="KW-0285">Flavoprotein</keyword>
<dbReference type="RefSeq" id="WP_136433565.1">
    <property type="nucleotide sequence ID" value="NZ_JBHSNS010000005.1"/>
</dbReference>
<dbReference type="EMBL" id="JBHSNS010000005">
    <property type="protein sequence ID" value="MFC5729730.1"/>
    <property type="molecule type" value="Genomic_DNA"/>
</dbReference>
<dbReference type="InterPro" id="IPR036010">
    <property type="entry name" value="2Fe-2S_ferredoxin-like_sf"/>
</dbReference>
<dbReference type="InterPro" id="IPR017927">
    <property type="entry name" value="FAD-bd_FR_type"/>
</dbReference>
<evidence type="ECO:0000256" key="5">
    <source>
        <dbReference type="ARBA" id="ARBA00023002"/>
    </source>
</evidence>
<comment type="caution">
    <text evidence="10">The sequence shown here is derived from an EMBL/GenBank/DDBJ whole genome shotgun (WGS) entry which is preliminary data.</text>
</comment>
<accession>A0ABW0ZM72</accession>
<dbReference type="SUPFAM" id="SSF52343">
    <property type="entry name" value="Ferredoxin reductase-like, C-terminal NADP-linked domain"/>
    <property type="match status" value="1"/>
</dbReference>
<proteinExistence type="predicted"/>
<dbReference type="PANTHER" id="PTHR47354:SF1">
    <property type="entry name" value="CARNITINE MONOOXYGENASE REDUCTASE SUBUNIT"/>
    <property type="match status" value="1"/>
</dbReference>
<feature type="domain" description="2Fe-2S ferredoxin-type" evidence="8">
    <location>
        <begin position="249"/>
        <end position="340"/>
    </location>
</feature>
<dbReference type="PRINTS" id="PR00409">
    <property type="entry name" value="PHDIOXRDTASE"/>
</dbReference>
<dbReference type="InterPro" id="IPR054582">
    <property type="entry name" value="DmmA-like_N"/>
</dbReference>
<sequence length="340" mass="36336">MTLTTDVDLTTHRFHAHDAYRTSARMMRVTEVRPLTAQITHLRFVPADGGPLTAYQPGSHLVVTAGTTRNAYSLVDDGINPSSYGISVMRRGRGGGSDWLHDHVAPGDLVEVEGPRSMFAPVLNQRHALLVAGGIGVTPVLSHARAIARLGGSAEILYSYRSGHAAHLEDLHALAETHDSVTLREATTVEATVAMLTARFADQPLGTHAYACGPLPLLETYQELAAAAGWPPTRVHLERFSAPEQDPGSPFTAIVASTGQRLEVAPGVSLLTALLDAGLPVPNLCRQGVCGECRISVRTPRAGSIEHRDLVLSDHDRASGDILLCCVSRGVEHSEIEVLL</sequence>
<dbReference type="Gene3D" id="3.40.50.80">
    <property type="entry name" value="Nucleotide-binding domain of ferredoxin-NADP reductase (FNR) module"/>
    <property type="match status" value="1"/>
</dbReference>
<reference evidence="11" key="1">
    <citation type="journal article" date="2019" name="Int. J. Syst. Evol. Microbiol.">
        <title>The Global Catalogue of Microorganisms (GCM) 10K type strain sequencing project: providing services to taxonomists for standard genome sequencing and annotation.</title>
        <authorList>
            <consortium name="The Broad Institute Genomics Platform"/>
            <consortium name="The Broad Institute Genome Sequencing Center for Infectious Disease"/>
            <person name="Wu L."/>
            <person name="Ma J."/>
        </authorList>
    </citation>
    <scope>NUCLEOTIDE SEQUENCE [LARGE SCALE GENOMIC DNA]</scope>
    <source>
        <strain evidence="11">YIM 94188</strain>
    </source>
</reference>
<dbReference type="CDD" id="cd00207">
    <property type="entry name" value="fer2"/>
    <property type="match status" value="1"/>
</dbReference>
<dbReference type="CDD" id="cd06185">
    <property type="entry name" value="PDR_like"/>
    <property type="match status" value="1"/>
</dbReference>
<evidence type="ECO:0000256" key="6">
    <source>
        <dbReference type="ARBA" id="ARBA00023004"/>
    </source>
</evidence>
<evidence type="ECO:0000313" key="11">
    <source>
        <dbReference type="Proteomes" id="UP001596072"/>
    </source>
</evidence>
<keyword evidence="7" id="KW-0411">Iron-sulfur</keyword>
<evidence type="ECO:0000259" key="9">
    <source>
        <dbReference type="PROSITE" id="PS51384"/>
    </source>
</evidence>
<dbReference type="Pfam" id="PF00111">
    <property type="entry name" value="Fer2"/>
    <property type="match status" value="1"/>
</dbReference>
<dbReference type="InterPro" id="IPR012675">
    <property type="entry name" value="Beta-grasp_dom_sf"/>
</dbReference>
<evidence type="ECO:0000259" key="8">
    <source>
        <dbReference type="PROSITE" id="PS51085"/>
    </source>
</evidence>
<dbReference type="Proteomes" id="UP001596072">
    <property type="component" value="Unassembled WGS sequence"/>
</dbReference>
<dbReference type="PROSITE" id="PS51085">
    <property type="entry name" value="2FE2S_FER_2"/>
    <property type="match status" value="1"/>
</dbReference>
<gene>
    <name evidence="10" type="ORF">ACFPQB_12450</name>
</gene>
<dbReference type="Pfam" id="PF22290">
    <property type="entry name" value="DmmA-like_N"/>
    <property type="match status" value="1"/>
</dbReference>